<dbReference type="Pfam" id="PF03466">
    <property type="entry name" value="LysR_substrate"/>
    <property type="match status" value="1"/>
</dbReference>
<evidence type="ECO:0000259" key="5">
    <source>
        <dbReference type="PROSITE" id="PS50931"/>
    </source>
</evidence>
<reference evidence="7" key="1">
    <citation type="submission" date="2006-02" db="EMBL/GenBank/DDBJ databases">
        <title>Complete sequence of chromosome of Rhodoferax ferrireducens DSM 15236.</title>
        <authorList>
            <person name="Copeland A."/>
            <person name="Lucas S."/>
            <person name="Lapidus A."/>
            <person name="Barry K."/>
            <person name="Detter J.C."/>
            <person name="Glavina del Rio T."/>
            <person name="Hammon N."/>
            <person name="Israni S."/>
            <person name="Pitluck S."/>
            <person name="Brettin T."/>
            <person name="Bruce D."/>
            <person name="Han C."/>
            <person name="Tapia R."/>
            <person name="Gilna P."/>
            <person name="Kiss H."/>
            <person name="Schmutz J."/>
            <person name="Larimer F."/>
            <person name="Land M."/>
            <person name="Kyrpides N."/>
            <person name="Ivanova N."/>
            <person name="Richardson P."/>
        </authorList>
    </citation>
    <scope>NUCLEOTIDE SEQUENCE [LARGE SCALE GENOMIC DNA]</scope>
    <source>
        <strain evidence="7">ATCC BAA-621 / DSM 15236 / T118</strain>
    </source>
</reference>
<feature type="domain" description="HTH lysR-type" evidence="5">
    <location>
        <begin position="10"/>
        <end position="67"/>
    </location>
</feature>
<sequence length="314" mass="34614">MTMFRKTFLPPIADLLAFEAAARHTSISRAAEELHLTQSAVSRQIRQLETQLGMALFHRVRQRVVLTDAGRVYAADVRAVLQQLSGATQKTMTWSDGAGLLNLAVLPTLGTRWLIPRLGDFAAHYPSVTVNMAARSEPFDFSLVPLDAAIHFGAPHWAGAVCEYLMHEQVVPMCSPGYRAQHGITQVQDLSTVVLLQQTTRPTQWADWLGQVGADGVYALRGPRFEQFAMIAQAAVAGLGAALLPRFLVETEIASGALVELFPQALTSTDAYYLVYPESRAQAPLVRVFRDWILEQCARNLSRQDRQSSNQTPA</sequence>
<evidence type="ECO:0000313" key="7">
    <source>
        <dbReference type="Proteomes" id="UP000008332"/>
    </source>
</evidence>
<dbReference type="FunFam" id="3.40.190.10:FF:000017">
    <property type="entry name" value="Glycine cleavage system transcriptional activator"/>
    <property type="match status" value="1"/>
</dbReference>
<dbReference type="STRING" id="338969.Rfer_0879"/>
<organism evidence="6 7">
    <name type="scientific">Albidiferax ferrireducens (strain ATCC BAA-621 / DSM 15236 / T118)</name>
    <name type="common">Rhodoferax ferrireducens</name>
    <dbReference type="NCBI Taxonomy" id="338969"/>
    <lineage>
        <taxon>Bacteria</taxon>
        <taxon>Pseudomonadati</taxon>
        <taxon>Pseudomonadota</taxon>
        <taxon>Betaproteobacteria</taxon>
        <taxon>Burkholderiales</taxon>
        <taxon>Comamonadaceae</taxon>
        <taxon>Rhodoferax</taxon>
    </lineage>
</organism>
<dbReference type="PRINTS" id="PR00039">
    <property type="entry name" value="HTHLYSR"/>
</dbReference>
<evidence type="ECO:0000313" key="6">
    <source>
        <dbReference type="EMBL" id="ABD68627.1"/>
    </source>
</evidence>
<dbReference type="InterPro" id="IPR036390">
    <property type="entry name" value="WH_DNA-bd_sf"/>
</dbReference>
<dbReference type="Pfam" id="PF00126">
    <property type="entry name" value="HTH_1"/>
    <property type="match status" value="1"/>
</dbReference>
<dbReference type="InterPro" id="IPR000847">
    <property type="entry name" value="LysR_HTH_N"/>
</dbReference>
<dbReference type="eggNOG" id="COG0583">
    <property type="taxonomic scope" value="Bacteria"/>
</dbReference>
<proteinExistence type="inferred from homology"/>
<dbReference type="CDD" id="cd08481">
    <property type="entry name" value="PBP2_GcdR_like"/>
    <property type="match status" value="1"/>
</dbReference>
<keyword evidence="2" id="KW-0805">Transcription regulation</keyword>
<evidence type="ECO:0000256" key="4">
    <source>
        <dbReference type="ARBA" id="ARBA00023163"/>
    </source>
</evidence>
<gene>
    <name evidence="6" type="ordered locus">Rfer_0879</name>
</gene>
<dbReference type="GO" id="GO:0006351">
    <property type="term" value="P:DNA-templated transcription"/>
    <property type="evidence" value="ECO:0007669"/>
    <property type="project" value="TreeGrafter"/>
</dbReference>
<dbReference type="FunFam" id="1.10.10.10:FF:000038">
    <property type="entry name" value="Glycine cleavage system transcriptional activator"/>
    <property type="match status" value="1"/>
</dbReference>
<dbReference type="AlphaFoldDB" id="Q220C6"/>
<evidence type="ECO:0000256" key="2">
    <source>
        <dbReference type="ARBA" id="ARBA00023015"/>
    </source>
</evidence>
<dbReference type="SUPFAM" id="SSF46785">
    <property type="entry name" value="Winged helix' DNA-binding domain"/>
    <property type="match status" value="1"/>
</dbReference>
<dbReference type="HOGENOM" id="CLU_039613_37_1_4"/>
<dbReference type="Gene3D" id="3.40.190.10">
    <property type="entry name" value="Periplasmic binding protein-like II"/>
    <property type="match status" value="2"/>
</dbReference>
<comment type="similarity">
    <text evidence="1">Belongs to the LysR transcriptional regulatory family.</text>
</comment>
<dbReference type="NCBIfam" id="NF008352">
    <property type="entry name" value="PRK11139.1"/>
    <property type="match status" value="1"/>
</dbReference>
<keyword evidence="3" id="KW-0238">DNA-binding</keyword>
<dbReference type="GO" id="GO:0043565">
    <property type="term" value="F:sequence-specific DNA binding"/>
    <property type="evidence" value="ECO:0007669"/>
    <property type="project" value="TreeGrafter"/>
</dbReference>
<dbReference type="PROSITE" id="PS50931">
    <property type="entry name" value="HTH_LYSR"/>
    <property type="match status" value="1"/>
</dbReference>
<keyword evidence="7" id="KW-1185">Reference proteome</keyword>
<dbReference type="InterPro" id="IPR005119">
    <property type="entry name" value="LysR_subst-bd"/>
</dbReference>
<dbReference type="Gene3D" id="1.10.10.10">
    <property type="entry name" value="Winged helix-like DNA-binding domain superfamily/Winged helix DNA-binding domain"/>
    <property type="match status" value="1"/>
</dbReference>
<dbReference type="InterPro" id="IPR058163">
    <property type="entry name" value="LysR-type_TF_proteobact-type"/>
</dbReference>
<keyword evidence="4" id="KW-0804">Transcription</keyword>
<name>Q220C6_ALBFT</name>
<dbReference type="EMBL" id="CP000267">
    <property type="protein sequence ID" value="ABD68627.1"/>
    <property type="molecule type" value="Genomic_DNA"/>
</dbReference>
<evidence type="ECO:0000256" key="1">
    <source>
        <dbReference type="ARBA" id="ARBA00009437"/>
    </source>
</evidence>
<dbReference type="PANTHER" id="PTHR30537:SF26">
    <property type="entry name" value="GLYCINE CLEAVAGE SYSTEM TRANSCRIPTIONAL ACTIVATOR"/>
    <property type="match status" value="1"/>
</dbReference>
<dbReference type="Proteomes" id="UP000008332">
    <property type="component" value="Chromosome"/>
</dbReference>
<protein>
    <submittedName>
        <fullName evidence="6">Transcriptional regulator, LysR family</fullName>
    </submittedName>
</protein>
<dbReference type="KEGG" id="rfr:Rfer_0879"/>
<evidence type="ECO:0000256" key="3">
    <source>
        <dbReference type="ARBA" id="ARBA00023125"/>
    </source>
</evidence>
<dbReference type="PANTHER" id="PTHR30537">
    <property type="entry name" value="HTH-TYPE TRANSCRIPTIONAL REGULATOR"/>
    <property type="match status" value="1"/>
</dbReference>
<dbReference type="InterPro" id="IPR036388">
    <property type="entry name" value="WH-like_DNA-bd_sf"/>
</dbReference>
<dbReference type="GO" id="GO:0003700">
    <property type="term" value="F:DNA-binding transcription factor activity"/>
    <property type="evidence" value="ECO:0007669"/>
    <property type="project" value="InterPro"/>
</dbReference>
<accession>Q220C6</accession>
<dbReference type="SUPFAM" id="SSF53850">
    <property type="entry name" value="Periplasmic binding protein-like II"/>
    <property type="match status" value="1"/>
</dbReference>